<feature type="region of interest" description="Disordered" evidence="1">
    <location>
        <begin position="216"/>
        <end position="257"/>
    </location>
</feature>
<dbReference type="AlphaFoldDB" id="A0A853EYD2"/>
<organism evidence="2 3">
    <name type="scientific">Sanguibacter inulinus</name>
    <dbReference type="NCBI Taxonomy" id="60922"/>
    <lineage>
        <taxon>Bacteria</taxon>
        <taxon>Bacillati</taxon>
        <taxon>Actinomycetota</taxon>
        <taxon>Actinomycetes</taxon>
        <taxon>Micrococcales</taxon>
        <taxon>Sanguibacteraceae</taxon>
        <taxon>Sanguibacter</taxon>
    </lineage>
</organism>
<feature type="compositionally biased region" description="Gly residues" evidence="1">
    <location>
        <begin position="76"/>
        <end position="88"/>
    </location>
</feature>
<evidence type="ECO:0000313" key="3">
    <source>
        <dbReference type="Proteomes" id="UP000561011"/>
    </source>
</evidence>
<dbReference type="Proteomes" id="UP000561011">
    <property type="component" value="Unassembled WGS sequence"/>
</dbReference>
<proteinExistence type="predicted"/>
<sequence>MSKRLLLEGTDLEALIVRVHGEIGPTAKVVKAERVRTGGVAGFFAKERFELTVEVPDEVAYVPGPLVTPGSRGPVGSAGGGSAGGGSVGTVPGSAARWSGGDDAARRAEVDAGTAEVQPVGIDALLAAADAADRHGAPRGESADDEIAPVSTEQDTFASILDSVRQLASETRQADEAAAAAAASATAGPATGLGAAAAASGGTAAAGAAAFGAAATGGPVSAAPTPPVAPPLGQTSARRSNPWARKTTPSGPTPVVLDKEVRPAEFVVVRTTGASIPELLQVGVPRRLLSELPAGQGTYPLSQVLSKVPRAPAVVREPASVVVVAGQGEQVVEAARLIARRIGVPDSGIALAGRLDPQTGYGPWVITGMSARRLRAATVESEAPLVVALGVGADASDWTIASSLVASFDPDQVWAVVEADRSLADARRWMTAVGQHRPFDALAARNVSSTSQPAAILELGVPVGLLDGFAASALVWAALLDEHLDDPAWD</sequence>
<name>A0A853EYD2_9MICO</name>
<comment type="caution">
    <text evidence="2">The sequence shown here is derived from an EMBL/GenBank/DDBJ whole genome shotgun (WGS) entry which is preliminary data.</text>
</comment>
<feature type="region of interest" description="Disordered" evidence="1">
    <location>
        <begin position="132"/>
        <end position="151"/>
    </location>
</feature>
<dbReference type="RefSeq" id="WP_179913973.1">
    <property type="nucleotide sequence ID" value="NZ_JACBYE010000039.1"/>
</dbReference>
<keyword evidence="3" id="KW-1185">Reference proteome</keyword>
<evidence type="ECO:0000256" key="1">
    <source>
        <dbReference type="SAM" id="MobiDB-lite"/>
    </source>
</evidence>
<gene>
    <name evidence="2" type="ORF">HZZ10_13965</name>
</gene>
<accession>A0A853EYD2</accession>
<feature type="compositionally biased region" description="Basic and acidic residues" evidence="1">
    <location>
        <begin position="132"/>
        <end position="142"/>
    </location>
</feature>
<feature type="region of interest" description="Disordered" evidence="1">
    <location>
        <begin position="68"/>
        <end position="113"/>
    </location>
</feature>
<evidence type="ECO:0000313" key="2">
    <source>
        <dbReference type="EMBL" id="NYS94622.1"/>
    </source>
</evidence>
<reference evidence="2 3" key="1">
    <citation type="submission" date="2020-07" db="EMBL/GenBank/DDBJ databases">
        <title>MOT database genomes.</title>
        <authorList>
            <person name="Joseph S."/>
            <person name="Aduse-Opoku J."/>
            <person name="Hashim A."/>
            <person name="Wade W."/>
            <person name="Curtis M."/>
        </authorList>
    </citation>
    <scope>NUCLEOTIDE SEQUENCE [LARGE SCALE GENOMIC DNA]</scope>
    <source>
        <strain evidence="2 3">DSM 100099</strain>
    </source>
</reference>
<dbReference type="EMBL" id="JACBYE010000039">
    <property type="protein sequence ID" value="NYS94622.1"/>
    <property type="molecule type" value="Genomic_DNA"/>
</dbReference>
<protein>
    <submittedName>
        <fullName evidence="2">Uncharacterized protein</fullName>
    </submittedName>
</protein>